<organism evidence="1">
    <name type="scientific">Chryseobacterium sp. B5</name>
    <dbReference type="NCBI Taxonomy" id="2050562"/>
    <lineage>
        <taxon>Bacteria</taxon>
        <taxon>Pseudomonadati</taxon>
        <taxon>Bacteroidota</taxon>
        <taxon>Flavobacteriia</taxon>
        <taxon>Flavobacteriales</taxon>
        <taxon>Weeksellaceae</taxon>
        <taxon>Chryseobacterium group</taxon>
        <taxon>Chryseobacterium</taxon>
    </lineage>
</organism>
<evidence type="ECO:0000313" key="1">
    <source>
        <dbReference type="EMBL" id="PII36638.1"/>
    </source>
</evidence>
<dbReference type="AlphaFoldDB" id="A0A2G7T9Q1"/>
<comment type="caution">
    <text evidence="1">The sequence shown here is derived from an EMBL/GenBank/DDBJ whole genome shotgun (WGS) entry which is preliminary data.</text>
</comment>
<sequence>MDAASKQSHPVDTAAWPTMQQMIALSIARAEMGLVALIETRCADMDWHDADVEVDLAADLALNHIRQIRHKVFEDASEFDNEWYLARAVIALAAQAFNRPQSLYARHLKLLLQLFDEAPSFVEYAEHGPEG</sequence>
<dbReference type="EMBL" id="PEKC01000014">
    <property type="protein sequence ID" value="PII36638.1"/>
    <property type="molecule type" value="Genomic_DNA"/>
</dbReference>
<accession>A0A2G7T9Q1</accession>
<proteinExistence type="predicted"/>
<reference evidence="1" key="1">
    <citation type="submission" date="2017-10" db="EMBL/GenBank/DDBJ databases">
        <title>Chryseobacterium sp. B5 is a hydrocarbonoclastic and plant growth promoting bacterium.</title>
        <authorList>
            <person name="Thijs S."/>
            <person name="Gkorezis P."/>
            <person name="Van Hamme J."/>
        </authorList>
    </citation>
    <scope>NUCLEOTIDE SEQUENCE</scope>
    <source>
        <strain evidence="1">B5</strain>
    </source>
</reference>
<protein>
    <submittedName>
        <fullName evidence="1">Uncharacterized protein</fullName>
    </submittedName>
</protein>
<name>A0A2G7T9Q1_9FLAO</name>
<gene>
    <name evidence="1" type="ORF">CTI11_06155</name>
</gene>